<feature type="transmembrane region" description="Helical" evidence="7">
    <location>
        <begin position="98"/>
        <end position="119"/>
    </location>
</feature>
<reference evidence="9 10" key="1">
    <citation type="submission" date="2016-10" db="EMBL/GenBank/DDBJ databases">
        <authorList>
            <person name="de Groot N.N."/>
        </authorList>
    </citation>
    <scope>NUCLEOTIDE SEQUENCE [LARGE SCALE GENOMIC DNA]</scope>
    <source>
        <strain evidence="9 10">MT12</strain>
    </source>
</reference>
<feature type="transmembrane region" description="Helical" evidence="7">
    <location>
        <begin position="73"/>
        <end position="91"/>
    </location>
</feature>
<gene>
    <name evidence="9" type="ORF">SAMN05444164_3147</name>
</gene>
<feature type="transmembrane region" description="Helical" evidence="7">
    <location>
        <begin position="210"/>
        <end position="236"/>
    </location>
</feature>
<feature type="transmembrane region" description="Helical" evidence="7">
    <location>
        <begin position="139"/>
        <end position="166"/>
    </location>
</feature>
<accession>A0A1H4WJP2</accession>
<dbReference type="Pfam" id="PF00528">
    <property type="entry name" value="BPD_transp_1"/>
    <property type="match status" value="1"/>
</dbReference>
<evidence type="ECO:0000313" key="10">
    <source>
        <dbReference type="Proteomes" id="UP000198992"/>
    </source>
</evidence>
<dbReference type="OrthoDB" id="9812701at2"/>
<feature type="domain" description="ABC transmembrane type-1" evidence="8">
    <location>
        <begin position="93"/>
        <end position="282"/>
    </location>
</feature>
<dbReference type="PANTHER" id="PTHR43386:SF25">
    <property type="entry name" value="PEPTIDE ABC TRANSPORTER PERMEASE PROTEIN"/>
    <property type="match status" value="1"/>
</dbReference>
<comment type="subcellular location">
    <subcellularLocation>
        <location evidence="1 7">Cell membrane</location>
        <topology evidence="1 7">Multi-pass membrane protein</topology>
    </subcellularLocation>
</comment>
<evidence type="ECO:0000259" key="8">
    <source>
        <dbReference type="PROSITE" id="PS50928"/>
    </source>
</evidence>
<dbReference type="InterPro" id="IPR050366">
    <property type="entry name" value="BP-dependent_transpt_permease"/>
</dbReference>
<evidence type="ECO:0000256" key="5">
    <source>
        <dbReference type="ARBA" id="ARBA00022989"/>
    </source>
</evidence>
<keyword evidence="5 7" id="KW-1133">Transmembrane helix</keyword>
<dbReference type="Proteomes" id="UP000198992">
    <property type="component" value="Unassembled WGS sequence"/>
</dbReference>
<evidence type="ECO:0000256" key="4">
    <source>
        <dbReference type="ARBA" id="ARBA00022692"/>
    </source>
</evidence>
<name>A0A1H4WJP2_9BRAD</name>
<dbReference type="InterPro" id="IPR000515">
    <property type="entry name" value="MetI-like"/>
</dbReference>
<organism evidence="9 10">
    <name type="scientific">Bradyrhizobium erythrophlei</name>
    <dbReference type="NCBI Taxonomy" id="1437360"/>
    <lineage>
        <taxon>Bacteria</taxon>
        <taxon>Pseudomonadati</taxon>
        <taxon>Pseudomonadota</taxon>
        <taxon>Alphaproteobacteria</taxon>
        <taxon>Hyphomicrobiales</taxon>
        <taxon>Nitrobacteraceae</taxon>
        <taxon>Bradyrhizobium</taxon>
    </lineage>
</organism>
<dbReference type="CDD" id="cd06261">
    <property type="entry name" value="TM_PBP2"/>
    <property type="match status" value="1"/>
</dbReference>
<proteinExistence type="inferred from homology"/>
<dbReference type="RefSeq" id="WP_092116631.1">
    <property type="nucleotide sequence ID" value="NZ_FNTH01000001.1"/>
</dbReference>
<evidence type="ECO:0000256" key="3">
    <source>
        <dbReference type="ARBA" id="ARBA00022475"/>
    </source>
</evidence>
<keyword evidence="2 7" id="KW-0813">Transport</keyword>
<keyword evidence="4 7" id="KW-0812">Transmembrane</keyword>
<keyword evidence="3" id="KW-1003">Cell membrane</keyword>
<protein>
    <submittedName>
        <fullName evidence="9">Peptide/nickel transport system permease protein</fullName>
    </submittedName>
</protein>
<dbReference type="GO" id="GO:0055085">
    <property type="term" value="P:transmembrane transport"/>
    <property type="evidence" value="ECO:0007669"/>
    <property type="project" value="InterPro"/>
</dbReference>
<evidence type="ECO:0000256" key="6">
    <source>
        <dbReference type="ARBA" id="ARBA00023136"/>
    </source>
</evidence>
<dbReference type="GO" id="GO:0005886">
    <property type="term" value="C:plasma membrane"/>
    <property type="evidence" value="ECO:0007669"/>
    <property type="project" value="UniProtKB-SubCell"/>
</dbReference>
<dbReference type="AlphaFoldDB" id="A0A1H4WJP2"/>
<evidence type="ECO:0000256" key="1">
    <source>
        <dbReference type="ARBA" id="ARBA00004651"/>
    </source>
</evidence>
<dbReference type="PROSITE" id="PS50928">
    <property type="entry name" value="ABC_TM1"/>
    <property type="match status" value="1"/>
</dbReference>
<feature type="transmembrane region" description="Helical" evidence="7">
    <location>
        <begin position="256"/>
        <end position="282"/>
    </location>
</feature>
<dbReference type="SUPFAM" id="SSF161098">
    <property type="entry name" value="MetI-like"/>
    <property type="match status" value="1"/>
</dbReference>
<dbReference type="EMBL" id="FNTH01000001">
    <property type="protein sequence ID" value="SEC93475.1"/>
    <property type="molecule type" value="Genomic_DNA"/>
</dbReference>
<sequence length="297" mass="31290">MSAPLTASATAAIAPGARPVTGFWRRALRHRSFVLGAVLSLLVLGAALLSLVWTPWSVYDIDVASKLHPPSAAHWLGTDVLGRDIVSLLLVGARSTIMVGVIAVGIGLTFGVGLGLIAAARNGWTEELIMRMSDFTFAFPAVLSAIMLAAVAGPGMVTSITAIGIFQIPTFVRVTRGSANAIWAREFVLAARAAGKGSFRITIEHVLPNILSILIVQATIQFALAILAEAALSYLGLGTQPPQPSWGRMLNDAQTLLFQSPMLAVYPGVAIAIAVLGLNLLGDGLRDLLDPRLARER</sequence>
<comment type="similarity">
    <text evidence="7">Belongs to the binding-protein-dependent transport system permease family.</text>
</comment>
<dbReference type="Gene3D" id="1.10.3720.10">
    <property type="entry name" value="MetI-like"/>
    <property type="match status" value="1"/>
</dbReference>
<evidence type="ECO:0000256" key="7">
    <source>
        <dbReference type="RuleBase" id="RU363032"/>
    </source>
</evidence>
<dbReference type="PANTHER" id="PTHR43386">
    <property type="entry name" value="OLIGOPEPTIDE TRANSPORT SYSTEM PERMEASE PROTEIN APPC"/>
    <property type="match status" value="1"/>
</dbReference>
<feature type="transmembrane region" description="Helical" evidence="7">
    <location>
        <begin position="33"/>
        <end position="53"/>
    </location>
</feature>
<keyword evidence="6 7" id="KW-0472">Membrane</keyword>
<evidence type="ECO:0000313" key="9">
    <source>
        <dbReference type="EMBL" id="SEC93475.1"/>
    </source>
</evidence>
<dbReference type="InterPro" id="IPR035906">
    <property type="entry name" value="MetI-like_sf"/>
</dbReference>
<evidence type="ECO:0000256" key="2">
    <source>
        <dbReference type="ARBA" id="ARBA00022448"/>
    </source>
</evidence>